<gene>
    <name evidence="3" type="ORF">METZ01_LOCUS119882</name>
</gene>
<dbReference type="EMBL" id="UINC01016019">
    <property type="protein sequence ID" value="SVA67028.1"/>
    <property type="molecule type" value="Genomic_DNA"/>
</dbReference>
<dbReference type="SUPFAM" id="SSF50475">
    <property type="entry name" value="FMN-binding split barrel"/>
    <property type="match status" value="1"/>
</dbReference>
<proteinExistence type="predicted"/>
<evidence type="ECO:0000313" key="3">
    <source>
        <dbReference type="EMBL" id="SVA67028.1"/>
    </source>
</evidence>
<name>A0A381XQN1_9ZZZZ</name>
<dbReference type="InterPro" id="IPR012349">
    <property type="entry name" value="Split_barrel_FMN-bd"/>
</dbReference>
<dbReference type="AlphaFoldDB" id="A0A381XQN1"/>
<organism evidence="3">
    <name type="scientific">marine metagenome</name>
    <dbReference type="NCBI Taxonomy" id="408172"/>
    <lineage>
        <taxon>unclassified sequences</taxon>
        <taxon>metagenomes</taxon>
        <taxon>ecological metagenomes</taxon>
    </lineage>
</organism>
<protein>
    <recommendedName>
        <fullName evidence="2">Pyridoxamine 5'-phosphate oxidase N-terminal domain-containing protein</fullName>
    </recommendedName>
</protein>
<dbReference type="Gene3D" id="2.30.110.10">
    <property type="entry name" value="Electron Transport, Fmn-binding Protein, Chain A"/>
    <property type="match status" value="1"/>
</dbReference>
<sequence>MSLAHPWLEQEPWPTQQMPLDMLMNRIDRVLTLTNIGYLGTVAKDGSPIVSPVEFYNEGVSVYFFPQPNSPKLRAMQRNPRVAMAIANPMAGWACVLGCQLFGNATLLDVDTPEWEHGMKVFKFVGSNFELGREVAAKPRGQIARLDPDRIVYTEHLMRKQGFAPRQIWHKGETETRVVPGGNV</sequence>
<dbReference type="GO" id="GO:0005829">
    <property type="term" value="C:cytosol"/>
    <property type="evidence" value="ECO:0007669"/>
    <property type="project" value="TreeGrafter"/>
</dbReference>
<evidence type="ECO:0000259" key="2">
    <source>
        <dbReference type="Pfam" id="PF01243"/>
    </source>
</evidence>
<accession>A0A381XQN1</accession>
<evidence type="ECO:0000256" key="1">
    <source>
        <dbReference type="ARBA" id="ARBA00023002"/>
    </source>
</evidence>
<dbReference type="InterPro" id="IPR052019">
    <property type="entry name" value="F420H2_bilvrd_red/Heme_oxyg"/>
</dbReference>
<keyword evidence="1" id="KW-0560">Oxidoreductase</keyword>
<dbReference type="GO" id="GO:0070967">
    <property type="term" value="F:coenzyme F420 binding"/>
    <property type="evidence" value="ECO:0007669"/>
    <property type="project" value="TreeGrafter"/>
</dbReference>
<reference evidence="3" key="1">
    <citation type="submission" date="2018-05" db="EMBL/GenBank/DDBJ databases">
        <authorList>
            <person name="Lanie J.A."/>
            <person name="Ng W.-L."/>
            <person name="Kazmierczak K.M."/>
            <person name="Andrzejewski T.M."/>
            <person name="Davidsen T.M."/>
            <person name="Wayne K.J."/>
            <person name="Tettelin H."/>
            <person name="Glass J.I."/>
            <person name="Rusch D."/>
            <person name="Podicherti R."/>
            <person name="Tsui H.-C.T."/>
            <person name="Winkler M.E."/>
        </authorList>
    </citation>
    <scope>NUCLEOTIDE SEQUENCE</scope>
</reference>
<feature type="domain" description="Pyridoxamine 5'-phosphate oxidase N-terminal" evidence="2">
    <location>
        <begin position="27"/>
        <end position="151"/>
    </location>
</feature>
<dbReference type="PANTHER" id="PTHR35176">
    <property type="entry name" value="HEME OXYGENASE HI_0854-RELATED"/>
    <property type="match status" value="1"/>
</dbReference>
<dbReference type="InterPro" id="IPR011576">
    <property type="entry name" value="Pyridox_Oxase_N"/>
</dbReference>
<dbReference type="GO" id="GO:0016627">
    <property type="term" value="F:oxidoreductase activity, acting on the CH-CH group of donors"/>
    <property type="evidence" value="ECO:0007669"/>
    <property type="project" value="TreeGrafter"/>
</dbReference>
<dbReference type="PANTHER" id="PTHR35176:SF6">
    <property type="entry name" value="HEME OXYGENASE HI_0854-RELATED"/>
    <property type="match status" value="1"/>
</dbReference>
<dbReference type="Pfam" id="PF01243">
    <property type="entry name" value="PNPOx_N"/>
    <property type="match status" value="1"/>
</dbReference>